<dbReference type="SUPFAM" id="SSF55811">
    <property type="entry name" value="Nudix"/>
    <property type="match status" value="1"/>
</dbReference>
<keyword evidence="7" id="KW-0464">Manganese</keyword>
<dbReference type="InterPro" id="IPR039121">
    <property type="entry name" value="NUDT19"/>
</dbReference>
<keyword evidence="6" id="KW-0460">Magnesium</keyword>
<dbReference type="OMA" id="CYPDIWS"/>
<evidence type="ECO:0000256" key="7">
    <source>
        <dbReference type="ARBA" id="ARBA00023211"/>
    </source>
</evidence>
<reference evidence="9" key="1">
    <citation type="submission" date="2022-08" db="UniProtKB">
        <authorList>
            <consortium name="EnsemblMetazoa"/>
        </authorList>
    </citation>
    <scope>IDENTIFICATION</scope>
    <source>
        <strain evidence="9">05x7-T-G4-1.051#20</strain>
    </source>
</reference>
<evidence type="ECO:0000256" key="5">
    <source>
        <dbReference type="ARBA" id="ARBA00022801"/>
    </source>
</evidence>
<organism evidence="9 10">
    <name type="scientific">Magallana gigas</name>
    <name type="common">Pacific oyster</name>
    <name type="synonym">Crassostrea gigas</name>
    <dbReference type="NCBI Taxonomy" id="29159"/>
    <lineage>
        <taxon>Eukaryota</taxon>
        <taxon>Metazoa</taxon>
        <taxon>Spiralia</taxon>
        <taxon>Lophotrochozoa</taxon>
        <taxon>Mollusca</taxon>
        <taxon>Bivalvia</taxon>
        <taxon>Autobranchia</taxon>
        <taxon>Pteriomorphia</taxon>
        <taxon>Ostreida</taxon>
        <taxon>Ostreoidea</taxon>
        <taxon>Ostreidae</taxon>
        <taxon>Magallana</taxon>
    </lineage>
</organism>
<protein>
    <recommendedName>
        <fullName evidence="8">Nudix hydrolase domain-containing protein</fullName>
    </recommendedName>
</protein>
<evidence type="ECO:0000256" key="4">
    <source>
        <dbReference type="ARBA" id="ARBA00022723"/>
    </source>
</evidence>
<dbReference type="Gene3D" id="3.90.79.10">
    <property type="entry name" value="Nucleoside Triphosphate Pyrophosphohydrolase"/>
    <property type="match status" value="1"/>
</dbReference>
<dbReference type="PROSITE" id="PS51462">
    <property type="entry name" value="NUDIX"/>
    <property type="match status" value="1"/>
</dbReference>
<evidence type="ECO:0000313" key="10">
    <source>
        <dbReference type="Proteomes" id="UP000005408"/>
    </source>
</evidence>
<dbReference type="PANTHER" id="PTHR12318">
    <property type="entry name" value="TESTOSTERONE-REGULATED PROTEIN RP2"/>
    <property type="match status" value="1"/>
</dbReference>
<dbReference type="Proteomes" id="UP000005408">
    <property type="component" value="Unassembled WGS sequence"/>
</dbReference>
<evidence type="ECO:0000256" key="2">
    <source>
        <dbReference type="ARBA" id="ARBA00001946"/>
    </source>
</evidence>
<accession>A0A8W8KJ88</accession>
<comment type="cofactor">
    <cofactor evidence="1">
        <name>Mn(2+)</name>
        <dbReference type="ChEBI" id="CHEBI:29035"/>
    </cofactor>
</comment>
<evidence type="ECO:0000256" key="3">
    <source>
        <dbReference type="ARBA" id="ARBA00005582"/>
    </source>
</evidence>
<evidence type="ECO:0000259" key="8">
    <source>
        <dbReference type="PROSITE" id="PS51462"/>
    </source>
</evidence>
<dbReference type="GO" id="GO:0016818">
    <property type="term" value="F:hydrolase activity, acting on acid anhydrides, in phosphorus-containing anhydrides"/>
    <property type="evidence" value="ECO:0007669"/>
    <property type="project" value="InterPro"/>
</dbReference>
<proteinExistence type="inferred from homology"/>
<feature type="domain" description="Nudix hydrolase" evidence="8">
    <location>
        <begin position="7"/>
        <end position="277"/>
    </location>
</feature>
<dbReference type="OrthoDB" id="1695362at2759"/>
<keyword evidence="5" id="KW-0378">Hydrolase</keyword>
<dbReference type="AlphaFoldDB" id="A0A8W8KJ88"/>
<keyword evidence="10" id="KW-1185">Reference proteome</keyword>
<sequence length="395" mass="45427">MAAVLKHWRESATLLVVAKTSKLIPNGVNGGGLQLEGTGAEQSQYNYKMLMLKRSNKSKFMPNVYVFPGGIAEDADFSAEWLDLYRKFGESESKELFIYLTSAGTGPPMFSRTRDQEFQHIPSELAFRICAIRETFEESGVLIARSIEDKSHLNSDYPRKPVWGTSFSMETQVADEWRRRVEKNPLDFITMCRTLNVIPDVWSLSEWSNWLTPVTLSSTGKGARRRYDTAFFMCVVDHLPEAMHDNNETVDLKWIAPDTLLSEYSRSKGLLAPPQVYEVHRLLHFQLVEDLHRFNWDRALKHRVRQYFPVVVGCEDDFVIVYPGDELYPEELDRIGESPILTVKCSLEDLPKRYPSMNRMHMVVDGQQWVNTSAGDGQVIPDFERTFQQSLKPKL</sequence>
<comment type="similarity">
    <text evidence="3">Belongs to the Nudix hydrolase family.</text>
</comment>
<dbReference type="InterPro" id="IPR015797">
    <property type="entry name" value="NUDIX_hydrolase-like_dom_sf"/>
</dbReference>
<dbReference type="EnsemblMetazoa" id="G23713.1">
    <property type="protein sequence ID" value="G23713.1:cds"/>
    <property type="gene ID" value="G23713"/>
</dbReference>
<keyword evidence="4" id="KW-0479">Metal-binding</keyword>
<dbReference type="EnsemblMetazoa" id="G23713.3">
    <property type="protein sequence ID" value="G23713.3:cds"/>
    <property type="gene ID" value="G23713"/>
</dbReference>
<dbReference type="InterPro" id="IPR000086">
    <property type="entry name" value="NUDIX_hydrolase_dom"/>
</dbReference>
<evidence type="ECO:0000313" key="9">
    <source>
        <dbReference type="EnsemblMetazoa" id="G23713.1:cds"/>
    </source>
</evidence>
<name>A0A8W8KJ88_MAGGI</name>
<comment type="cofactor">
    <cofactor evidence="2">
        <name>Mg(2+)</name>
        <dbReference type="ChEBI" id="CHEBI:18420"/>
    </cofactor>
</comment>
<dbReference type="EnsemblMetazoa" id="G23713.2">
    <property type="protein sequence ID" value="G23713.2:cds"/>
    <property type="gene ID" value="G23713"/>
</dbReference>
<dbReference type="GO" id="GO:0005739">
    <property type="term" value="C:mitochondrion"/>
    <property type="evidence" value="ECO:0007669"/>
    <property type="project" value="TreeGrafter"/>
</dbReference>
<evidence type="ECO:0000256" key="1">
    <source>
        <dbReference type="ARBA" id="ARBA00001936"/>
    </source>
</evidence>
<dbReference type="CDD" id="cd18870">
    <property type="entry name" value="NUDIX_AcylCoAdiphos_Nudt19"/>
    <property type="match status" value="1"/>
</dbReference>
<dbReference type="GO" id="GO:0046872">
    <property type="term" value="F:metal ion binding"/>
    <property type="evidence" value="ECO:0007669"/>
    <property type="project" value="UniProtKB-KW"/>
</dbReference>
<dbReference type="PANTHER" id="PTHR12318:SF0">
    <property type="entry name" value="ACYL-COENZYME A DIPHOSPHATASE NUDT19"/>
    <property type="match status" value="1"/>
</dbReference>
<evidence type="ECO:0000256" key="6">
    <source>
        <dbReference type="ARBA" id="ARBA00022842"/>
    </source>
</evidence>